<keyword evidence="8" id="KW-1003">Cell membrane</keyword>
<accession>A0ABZ2V3C6</accession>
<protein>
    <recommendedName>
        <fullName evidence="4 8">3-deoxy-D-manno-octulosonic acid transferase</fullName>
        <shortName evidence="8">Kdo transferase</shortName>
        <ecNumber evidence="3 8">2.4.99.12</ecNumber>
    </recommendedName>
    <alternativeName>
        <fullName evidence="6 8">Lipid IV(A) 3-deoxy-D-manno-octulosonic acid transferase</fullName>
    </alternativeName>
</protein>
<dbReference type="EMBL" id="CP150951">
    <property type="protein sequence ID" value="WZC48928.2"/>
    <property type="molecule type" value="Genomic_DNA"/>
</dbReference>
<gene>
    <name evidence="10" type="ORF">AABB29_19165</name>
</gene>
<dbReference type="GO" id="GO:0016740">
    <property type="term" value="F:transferase activity"/>
    <property type="evidence" value="ECO:0007669"/>
    <property type="project" value="UniProtKB-KW"/>
</dbReference>
<keyword evidence="11" id="KW-1185">Reference proteome</keyword>
<dbReference type="PANTHER" id="PTHR42755:SF1">
    <property type="entry name" value="3-DEOXY-D-MANNO-OCTULOSONIC ACID TRANSFERASE, MITOCHONDRIAL-RELATED"/>
    <property type="match status" value="1"/>
</dbReference>
<evidence type="ECO:0000256" key="3">
    <source>
        <dbReference type="ARBA" id="ARBA00012621"/>
    </source>
</evidence>
<evidence type="ECO:0000256" key="7">
    <source>
        <dbReference type="ARBA" id="ARBA00049183"/>
    </source>
</evidence>
<dbReference type="InterPro" id="IPR039901">
    <property type="entry name" value="Kdotransferase"/>
</dbReference>
<dbReference type="RefSeq" id="WP_373636487.1">
    <property type="nucleotide sequence ID" value="NZ_CP150951.2"/>
</dbReference>
<keyword evidence="8" id="KW-0448">Lipopolysaccharide biosynthesis</keyword>
<comment type="similarity">
    <text evidence="8">Belongs to the glycosyltransferase group 1 family.</text>
</comment>
<dbReference type="Proteomes" id="UP001440612">
    <property type="component" value="Chromosome"/>
</dbReference>
<evidence type="ECO:0000256" key="6">
    <source>
        <dbReference type="ARBA" id="ARBA00031445"/>
    </source>
</evidence>
<evidence type="ECO:0000313" key="10">
    <source>
        <dbReference type="EMBL" id="WZC48928.2"/>
    </source>
</evidence>
<dbReference type="Gene3D" id="3.40.50.11720">
    <property type="entry name" value="3-Deoxy-D-manno-octulosonic-acid transferase, N-terminal domain"/>
    <property type="match status" value="1"/>
</dbReference>
<dbReference type="InterPro" id="IPR038107">
    <property type="entry name" value="Glycos_transf_N_sf"/>
</dbReference>
<evidence type="ECO:0000313" key="11">
    <source>
        <dbReference type="Proteomes" id="UP001440612"/>
    </source>
</evidence>
<comment type="catalytic activity">
    <reaction evidence="7 8">
        <text>lipid IVA (E. coli) + CMP-3-deoxy-beta-D-manno-octulosonate = alpha-Kdo-(2-&gt;6)-lipid IVA (E. coli) + CMP + H(+)</text>
        <dbReference type="Rhea" id="RHEA:28066"/>
        <dbReference type="ChEBI" id="CHEBI:15378"/>
        <dbReference type="ChEBI" id="CHEBI:58603"/>
        <dbReference type="ChEBI" id="CHEBI:60364"/>
        <dbReference type="ChEBI" id="CHEBI:60377"/>
        <dbReference type="ChEBI" id="CHEBI:85987"/>
        <dbReference type="EC" id="2.4.99.12"/>
    </reaction>
</comment>
<sequence length="405" mass="44299">MRTYLAASHILPAVAPYILKKRLAAGKEHQTRWVEKLGRNLAPRPDGPLIWLNAVGLGEVLSLRGLIARLHHARPDARFLVTSTTATSAQVFSKNLPSATFHQFLPVDAPGPRKRFLDHFRPDLCIWAEQDLWPGFVSDLAKRHIPQAIVAARMNEKSFRAHCKAKGLYRDLYQAMDLVTAQDEQTAQHLTALGAKVEVTGSLKPAAPALGCDLDEFEALSSALHGRFVWIAAPSHKADEDVALQAHRQLCKDNPNALLIIAPRFPNRTDIGLHNVPKRSARQVPQIDDPVWLCDSFGDLGLLYRLAGAALIGGTFDATEGHNPWEAAALETAILHGPRTANFANDFQTLNETGGAITVTDADMLCQRLHSDDLPTIAQNAQIAVTQAGAQTDKLVQRLVQLVGD</sequence>
<reference evidence="11" key="1">
    <citation type="submission" date="2024-04" db="EMBL/GenBank/DDBJ databases">
        <title>Phylogenomic analyses of a clade within the roseobacter group suggest taxonomic reassignments of species of the genera Aestuariivita, Citreicella, Loktanella, Nautella, Pelagibaca, Ruegeria, Thalassobius, Thiobacimonas and Tropicibacter, and the proposal o.</title>
        <authorList>
            <person name="Jeon C.O."/>
        </authorList>
    </citation>
    <scope>NUCLEOTIDE SEQUENCE [LARGE SCALE GENOMIC DNA]</scope>
    <source>
        <strain evidence="11">BS5-3</strain>
    </source>
</reference>
<organism evidence="10 11">
    <name type="scientific">Yoonia phaeophyticola</name>
    <dbReference type="NCBI Taxonomy" id="3137369"/>
    <lineage>
        <taxon>Bacteria</taxon>
        <taxon>Pseudomonadati</taxon>
        <taxon>Pseudomonadota</taxon>
        <taxon>Alphaproteobacteria</taxon>
        <taxon>Rhodobacterales</taxon>
        <taxon>Paracoccaceae</taxon>
        <taxon>Yoonia</taxon>
    </lineage>
</organism>
<comment type="subcellular location">
    <subcellularLocation>
        <location evidence="8">Cell membrane</location>
    </subcellularLocation>
</comment>
<dbReference type="EC" id="2.4.99.12" evidence="3 8"/>
<evidence type="ECO:0000256" key="5">
    <source>
        <dbReference type="ARBA" id="ARBA00022679"/>
    </source>
</evidence>
<evidence type="ECO:0000256" key="2">
    <source>
        <dbReference type="ARBA" id="ARBA00004713"/>
    </source>
</evidence>
<proteinExistence type="inferred from homology"/>
<dbReference type="InterPro" id="IPR007507">
    <property type="entry name" value="Glycos_transf_N"/>
</dbReference>
<feature type="domain" description="3-deoxy-D-manno-octulosonic-acid transferase N-terminal" evidence="9">
    <location>
        <begin position="32"/>
        <end position="204"/>
    </location>
</feature>
<comment type="pathway">
    <text evidence="2 8">Bacterial outer membrane biogenesis; LPS core biosynthesis.</text>
</comment>
<dbReference type="Gene3D" id="3.40.50.2000">
    <property type="entry name" value="Glycogen Phosphorylase B"/>
    <property type="match status" value="1"/>
</dbReference>
<evidence type="ECO:0000259" key="9">
    <source>
        <dbReference type="Pfam" id="PF04413"/>
    </source>
</evidence>
<dbReference type="PANTHER" id="PTHR42755">
    <property type="entry name" value="3-DEOXY-MANNO-OCTULOSONATE CYTIDYLYLTRANSFERASE"/>
    <property type="match status" value="1"/>
</dbReference>
<keyword evidence="5 8" id="KW-0808">Transferase</keyword>
<comment type="function">
    <text evidence="1 8">Involved in lipopolysaccharide (LPS) biosynthesis. Catalyzes the transfer of 3-deoxy-D-manno-octulosonate (Kdo) residue(s) from CMP-Kdo to lipid IV(A), the tetraacyldisaccharide-1,4'-bisphosphate precursor of lipid A.</text>
</comment>
<dbReference type="SUPFAM" id="SSF53756">
    <property type="entry name" value="UDP-Glycosyltransferase/glycogen phosphorylase"/>
    <property type="match status" value="1"/>
</dbReference>
<name>A0ABZ2V3C6_9RHOB</name>
<keyword evidence="8" id="KW-0472">Membrane</keyword>
<evidence type="ECO:0000256" key="8">
    <source>
        <dbReference type="RuleBase" id="RU365103"/>
    </source>
</evidence>
<evidence type="ECO:0000256" key="4">
    <source>
        <dbReference type="ARBA" id="ARBA00019077"/>
    </source>
</evidence>
<dbReference type="Pfam" id="PF04413">
    <property type="entry name" value="Glycos_transf_N"/>
    <property type="match status" value="1"/>
</dbReference>
<evidence type="ECO:0000256" key="1">
    <source>
        <dbReference type="ARBA" id="ARBA00003394"/>
    </source>
</evidence>